<protein>
    <submittedName>
        <fullName evidence="1">Uncharacterized protein</fullName>
    </submittedName>
</protein>
<organism evidence="1">
    <name type="scientific">Aeromonas hydrophila</name>
    <dbReference type="NCBI Taxonomy" id="644"/>
    <lineage>
        <taxon>Bacteria</taxon>
        <taxon>Pseudomonadati</taxon>
        <taxon>Pseudomonadota</taxon>
        <taxon>Gammaproteobacteria</taxon>
        <taxon>Aeromonadales</taxon>
        <taxon>Aeromonadaceae</taxon>
        <taxon>Aeromonas</taxon>
    </lineage>
</organism>
<sequence>MFLASDVLWLGDGNTVDDATQPIGQICMKLSESCRSIQFFNLVRTIHSPAIYLDRTNGQLGKNPLFFTVSAIPLPSAKSLPKIARLLSTPPLFLENAT</sequence>
<name>A0A926IYN2_AERHY</name>
<dbReference type="AlphaFoldDB" id="A0A926IYN2"/>
<accession>A0A926IYN2</accession>
<comment type="caution">
    <text evidence="1">The sequence shown here is derived from an EMBL/GenBank/DDBJ whole genome shotgun (WGS) entry which is preliminary data.</text>
</comment>
<reference evidence="1" key="1">
    <citation type="submission" date="2020-07" db="EMBL/GenBank/DDBJ databases">
        <title>Carbapenem Resistant Aeromonas hydrophila Carrying blacphA7 Isolated from Two Solid Organ Transplant Patients.</title>
        <authorList>
            <person name="Hilt E."/>
            <person name="Fitzwater S.P."/>
            <person name="Ward K."/>
            <person name="De St Maurice A."/>
            <person name="Chandrasekaran S."/>
            <person name="Garner O.B."/>
            <person name="Yang S."/>
        </authorList>
    </citation>
    <scope>NUCLEOTIDE SEQUENCE</scope>
    <source>
        <strain evidence="1">B-1</strain>
    </source>
</reference>
<proteinExistence type="predicted"/>
<evidence type="ECO:0000313" key="1">
    <source>
        <dbReference type="EMBL" id="MBC8674108.1"/>
    </source>
</evidence>
<gene>
    <name evidence="1" type="ORF">H2136_14745</name>
</gene>
<dbReference type="EMBL" id="JACLAN010000007">
    <property type="protein sequence ID" value="MBC8674108.1"/>
    <property type="molecule type" value="Genomic_DNA"/>
</dbReference>